<organism evidence="2">
    <name type="scientific">marine metagenome</name>
    <dbReference type="NCBI Taxonomy" id="408172"/>
    <lineage>
        <taxon>unclassified sequences</taxon>
        <taxon>metagenomes</taxon>
        <taxon>ecological metagenomes</taxon>
    </lineage>
</organism>
<reference evidence="2" key="1">
    <citation type="submission" date="2018-05" db="EMBL/GenBank/DDBJ databases">
        <authorList>
            <person name="Lanie J.A."/>
            <person name="Ng W.-L."/>
            <person name="Kazmierczak K.M."/>
            <person name="Andrzejewski T.M."/>
            <person name="Davidsen T.M."/>
            <person name="Wayne K.J."/>
            <person name="Tettelin H."/>
            <person name="Glass J.I."/>
            <person name="Rusch D."/>
            <person name="Podicherti R."/>
            <person name="Tsui H.-C.T."/>
            <person name="Winkler M.E."/>
        </authorList>
    </citation>
    <scope>NUCLEOTIDE SEQUENCE</scope>
</reference>
<dbReference type="Pfam" id="PF08421">
    <property type="entry name" value="Methyltransf_13"/>
    <property type="match status" value="1"/>
</dbReference>
<dbReference type="InterPro" id="IPR038576">
    <property type="entry name" value="Methyltransf_Zn-bd_dom_put_sf"/>
</dbReference>
<accession>A0A382WF60</accession>
<proteinExistence type="predicted"/>
<protein>
    <recommendedName>
        <fullName evidence="1">Methyltransferase putative zinc binding domain-containing protein</fullName>
    </recommendedName>
</protein>
<dbReference type="PANTHER" id="PTHR43861:SF5">
    <property type="entry name" value="BLL5978 PROTEIN"/>
    <property type="match status" value="1"/>
</dbReference>
<evidence type="ECO:0000313" key="2">
    <source>
        <dbReference type="EMBL" id="SVD57210.1"/>
    </source>
</evidence>
<evidence type="ECO:0000259" key="1">
    <source>
        <dbReference type="Pfam" id="PF08421"/>
    </source>
</evidence>
<dbReference type="Pfam" id="PF13489">
    <property type="entry name" value="Methyltransf_23"/>
    <property type="match status" value="1"/>
</dbReference>
<feature type="domain" description="Methyltransferase putative zinc binding" evidence="1">
    <location>
        <begin position="3"/>
        <end position="64"/>
    </location>
</feature>
<sequence length="244" mass="27571">MKCRHCSAELKHTFVDLGSSPPSNAYLSKEALKEAEQCYPLKVMVCDHCWLVQTEDFVKADTMFASDYAYFSSYSTSWLDHAKDYVEKVSSKFYLNSNSIVVEIAANDGYLLQYIKDKNIPCYGIEPTHSTAQAAREKGIEIVEDFFGVDVASRLAKQGRQADLMIANNVLAHVPDINDFVQGFSILLKPNGIATFEFPHVLNLINNNQFDTIYHEHYSYLSFTAVCNIFDFNGLAVFDVEQIP</sequence>
<dbReference type="Gene3D" id="6.20.50.110">
    <property type="entry name" value="Methyltransferase, zinc-binding domain"/>
    <property type="match status" value="1"/>
</dbReference>
<dbReference type="CDD" id="cd02440">
    <property type="entry name" value="AdoMet_MTases"/>
    <property type="match status" value="1"/>
</dbReference>
<dbReference type="Gene3D" id="3.40.50.150">
    <property type="entry name" value="Vaccinia Virus protein VP39"/>
    <property type="match status" value="1"/>
</dbReference>
<dbReference type="PANTHER" id="PTHR43861">
    <property type="entry name" value="TRANS-ACONITATE 2-METHYLTRANSFERASE-RELATED"/>
    <property type="match status" value="1"/>
</dbReference>
<dbReference type="AlphaFoldDB" id="A0A382WF60"/>
<gene>
    <name evidence="2" type="ORF">METZ01_LOCUS410064</name>
</gene>
<dbReference type="EMBL" id="UINC01159230">
    <property type="protein sequence ID" value="SVD57210.1"/>
    <property type="molecule type" value="Genomic_DNA"/>
</dbReference>
<feature type="non-terminal residue" evidence="2">
    <location>
        <position position="244"/>
    </location>
</feature>
<dbReference type="InterPro" id="IPR029063">
    <property type="entry name" value="SAM-dependent_MTases_sf"/>
</dbReference>
<dbReference type="InterPro" id="IPR013630">
    <property type="entry name" value="Methyltransf_Zn-bd_dom_put"/>
</dbReference>
<name>A0A382WF60_9ZZZZ</name>
<dbReference type="SUPFAM" id="SSF53335">
    <property type="entry name" value="S-adenosyl-L-methionine-dependent methyltransferases"/>
    <property type="match status" value="1"/>
</dbReference>